<keyword evidence="3" id="KW-0455">Luminescence</keyword>
<evidence type="ECO:0000256" key="1">
    <source>
        <dbReference type="ARBA" id="ARBA00008949"/>
    </source>
</evidence>
<evidence type="ECO:0000313" key="5">
    <source>
        <dbReference type="EMBL" id="AAZ14789.1"/>
    </source>
</evidence>
<evidence type="ECO:0000256" key="2">
    <source>
        <dbReference type="ARBA" id="ARBA00022991"/>
    </source>
</evidence>
<keyword evidence="4" id="KW-0599">Photoprotein</keyword>
<evidence type="ECO:0000256" key="4">
    <source>
        <dbReference type="ARBA" id="ARBA00023262"/>
    </source>
</evidence>
<organism evidence="5">
    <name type="scientific">Corynactis californica</name>
    <name type="common">Strawberry anemone</name>
    <dbReference type="NCBI Taxonomy" id="44298"/>
    <lineage>
        <taxon>Eukaryota</taxon>
        <taxon>Metazoa</taxon>
        <taxon>Cnidaria</taxon>
        <taxon>Anthozoa</taxon>
        <taxon>Hexacorallia</taxon>
        <taxon>Corallimorpharia</taxon>
        <taxon>Corallimorphidae</taxon>
        <taxon>Corynactis</taxon>
    </lineage>
</organism>
<dbReference type="SMR" id="Q1ALD3"/>
<dbReference type="Gene3D" id="2.40.155.10">
    <property type="entry name" value="Green fluorescent protein"/>
    <property type="match status" value="1"/>
</dbReference>
<dbReference type="SUPFAM" id="SSF54511">
    <property type="entry name" value="GFP-like"/>
    <property type="match status" value="1"/>
</dbReference>
<dbReference type="InterPro" id="IPR009017">
    <property type="entry name" value="GFP"/>
</dbReference>
<accession>Q1ALD3</accession>
<dbReference type="Pfam" id="PF01353">
    <property type="entry name" value="GFP"/>
    <property type="match status" value="1"/>
</dbReference>
<proteinExistence type="evidence at transcript level"/>
<reference evidence="5" key="1">
    <citation type="journal article" date="2008" name="Mar. Biotechnol.">
        <title>Spectral diversity of fluorescent proteins from the anthozoan Corynactis californica.</title>
        <authorList>
            <person name="Schnitzler C.E."/>
            <person name="Keenan R.J."/>
            <person name="McCord R."/>
            <person name="Matysik A."/>
            <person name="Christianson L.M."/>
            <person name="Haddock S.H."/>
        </authorList>
    </citation>
    <scope>NUCLEOTIDE SEQUENCE</scope>
</reference>
<evidence type="ECO:0000256" key="3">
    <source>
        <dbReference type="ARBA" id="ARBA00023223"/>
    </source>
</evidence>
<dbReference type="GO" id="GO:0006091">
    <property type="term" value="P:generation of precursor metabolites and energy"/>
    <property type="evidence" value="ECO:0007669"/>
    <property type="project" value="InterPro"/>
</dbReference>
<dbReference type="InterPro" id="IPR011584">
    <property type="entry name" value="GFP-related"/>
</dbReference>
<comment type="similarity">
    <text evidence="1">Belongs to the GFP family.</text>
</comment>
<dbReference type="PRINTS" id="PR01229">
    <property type="entry name" value="GFLUORESCENT"/>
</dbReference>
<dbReference type="GO" id="GO:0008218">
    <property type="term" value="P:bioluminescence"/>
    <property type="evidence" value="ECO:0007669"/>
    <property type="project" value="UniProtKB-KW"/>
</dbReference>
<sequence>MSLSKQVLPRDVKMRFHMDGCVNGHSFTIEGEGTGKPYEGKKTLKLRVTKGGPLPFAFDILSATFTYGNRCFCDYPEEMPDYFKQSLPEGYSWERTMMYEDGACSTASAHISLDKDCFIHNSTFHGVNFPANGPVMQKKAMNWEPSSELITPCDGILKGDVTMFLLQEGGHRHKCQFTTSYKAHKAVKIPPNHIIEHRLVRKEVGDAVQIQEHAVAKHFTVQIKEA</sequence>
<protein>
    <submittedName>
        <fullName evidence="5">GFP-type orange fluorescent protein</fullName>
    </submittedName>
</protein>
<dbReference type="EMBL" id="DQ065853">
    <property type="protein sequence ID" value="AAZ14789.1"/>
    <property type="molecule type" value="mRNA"/>
</dbReference>
<dbReference type="AlphaFoldDB" id="Q1ALD3"/>
<dbReference type="InterPro" id="IPR000786">
    <property type="entry name" value="Green_fluorescent_prot"/>
</dbReference>
<keyword evidence="2" id="KW-0157">Chromophore</keyword>
<dbReference type="Gene3D" id="3.30.1300.40">
    <property type="match status" value="1"/>
</dbReference>
<name>Q1ALD3_CORYC</name>